<evidence type="ECO:0000313" key="2">
    <source>
        <dbReference type="Proteomes" id="UP001152320"/>
    </source>
</evidence>
<accession>A0A9Q1CMJ1</accession>
<reference evidence="1" key="1">
    <citation type="submission" date="2021-10" db="EMBL/GenBank/DDBJ databases">
        <title>Tropical sea cucumber genome reveals ecological adaptation and Cuvierian tubules defense mechanism.</title>
        <authorList>
            <person name="Chen T."/>
        </authorList>
    </citation>
    <scope>NUCLEOTIDE SEQUENCE</scope>
    <source>
        <strain evidence="1">Nanhai2018</strain>
        <tissue evidence="1">Muscle</tissue>
    </source>
</reference>
<evidence type="ECO:0000313" key="1">
    <source>
        <dbReference type="EMBL" id="KAJ8048026.1"/>
    </source>
</evidence>
<protein>
    <submittedName>
        <fullName evidence="1">Uncharacterized protein</fullName>
    </submittedName>
</protein>
<keyword evidence="2" id="KW-1185">Reference proteome</keyword>
<proteinExistence type="predicted"/>
<name>A0A9Q1CMJ1_HOLLE</name>
<dbReference type="Proteomes" id="UP001152320">
    <property type="component" value="Chromosome 1"/>
</dbReference>
<dbReference type="EMBL" id="JAIZAY010000001">
    <property type="protein sequence ID" value="KAJ8048026.1"/>
    <property type="molecule type" value="Genomic_DNA"/>
</dbReference>
<dbReference type="AlphaFoldDB" id="A0A9Q1CMJ1"/>
<dbReference type="OrthoDB" id="71166at2759"/>
<gene>
    <name evidence="1" type="ORF">HOLleu_00182</name>
</gene>
<comment type="caution">
    <text evidence="1">The sequence shown here is derived from an EMBL/GenBank/DDBJ whole genome shotgun (WGS) entry which is preliminary data.</text>
</comment>
<sequence length="74" mass="8537">MSKIGYGRTLQKLSQLVKKILDEDNSSNPFTDNLPGRHWIERFLGRPRNISLRTGEALGVERAHVTAEKLDKWF</sequence>
<organism evidence="1 2">
    <name type="scientific">Holothuria leucospilota</name>
    <name type="common">Black long sea cucumber</name>
    <name type="synonym">Mertensiothuria leucospilota</name>
    <dbReference type="NCBI Taxonomy" id="206669"/>
    <lineage>
        <taxon>Eukaryota</taxon>
        <taxon>Metazoa</taxon>
        <taxon>Echinodermata</taxon>
        <taxon>Eleutherozoa</taxon>
        <taxon>Echinozoa</taxon>
        <taxon>Holothuroidea</taxon>
        <taxon>Aspidochirotacea</taxon>
        <taxon>Aspidochirotida</taxon>
        <taxon>Holothuriidae</taxon>
        <taxon>Holothuria</taxon>
    </lineage>
</organism>